<dbReference type="Pfam" id="PF04542">
    <property type="entry name" value="Sigma70_r2"/>
    <property type="match status" value="1"/>
</dbReference>
<dbReference type="GO" id="GO:0016987">
    <property type="term" value="F:sigma factor activity"/>
    <property type="evidence" value="ECO:0007669"/>
    <property type="project" value="UniProtKB-KW"/>
</dbReference>
<evidence type="ECO:0000256" key="1">
    <source>
        <dbReference type="ARBA" id="ARBA00010641"/>
    </source>
</evidence>
<protein>
    <submittedName>
        <fullName evidence="9">RNA polymerase sigma factor</fullName>
    </submittedName>
</protein>
<dbReference type="PANTHER" id="PTHR43133:SF8">
    <property type="entry name" value="RNA POLYMERASE SIGMA FACTOR HI_1459-RELATED"/>
    <property type="match status" value="1"/>
</dbReference>
<dbReference type="InterPro" id="IPR013249">
    <property type="entry name" value="RNA_pol_sigma70_r4_t2"/>
</dbReference>
<dbReference type="NCBIfam" id="TIGR02937">
    <property type="entry name" value="sigma70-ECF"/>
    <property type="match status" value="1"/>
</dbReference>
<dbReference type="GO" id="GO:0003677">
    <property type="term" value="F:DNA binding"/>
    <property type="evidence" value="ECO:0007669"/>
    <property type="project" value="UniProtKB-KW"/>
</dbReference>
<dbReference type="Proteomes" id="UP000813420">
    <property type="component" value="Unassembled WGS sequence"/>
</dbReference>
<dbReference type="InterPro" id="IPR014284">
    <property type="entry name" value="RNA_pol_sigma-70_dom"/>
</dbReference>
<evidence type="ECO:0000256" key="2">
    <source>
        <dbReference type="ARBA" id="ARBA00023015"/>
    </source>
</evidence>
<gene>
    <name evidence="9" type="ORF">K8V39_08605</name>
</gene>
<evidence type="ECO:0000256" key="5">
    <source>
        <dbReference type="ARBA" id="ARBA00023163"/>
    </source>
</evidence>
<proteinExistence type="inferred from homology"/>
<evidence type="ECO:0000313" key="9">
    <source>
        <dbReference type="EMBL" id="HJH50310.1"/>
    </source>
</evidence>
<dbReference type="CDD" id="cd06171">
    <property type="entry name" value="Sigma70_r4"/>
    <property type="match status" value="1"/>
</dbReference>
<dbReference type="EMBL" id="DYXE01000077">
    <property type="protein sequence ID" value="HJH50310.1"/>
    <property type="molecule type" value="Genomic_DNA"/>
</dbReference>
<comment type="similarity">
    <text evidence="1">Belongs to the sigma-70 factor family. ECF subfamily.</text>
</comment>
<feature type="compositionally biased region" description="Acidic residues" evidence="6">
    <location>
        <begin position="347"/>
        <end position="359"/>
    </location>
</feature>
<organism evidence="9 10">
    <name type="scientific">Merdimonas faecis</name>
    <dbReference type="NCBI Taxonomy" id="1653435"/>
    <lineage>
        <taxon>Bacteria</taxon>
        <taxon>Bacillati</taxon>
        <taxon>Bacillota</taxon>
        <taxon>Clostridia</taxon>
        <taxon>Lachnospirales</taxon>
        <taxon>Lachnospiraceae</taxon>
        <taxon>Merdimonas</taxon>
    </lineage>
</organism>
<reference evidence="9" key="1">
    <citation type="journal article" date="2021" name="PeerJ">
        <title>Extensive microbial diversity within the chicken gut microbiome revealed by metagenomics and culture.</title>
        <authorList>
            <person name="Gilroy R."/>
            <person name="Ravi A."/>
            <person name="Getino M."/>
            <person name="Pursley I."/>
            <person name="Horton D.L."/>
            <person name="Alikhan N.F."/>
            <person name="Baker D."/>
            <person name="Gharbi K."/>
            <person name="Hall N."/>
            <person name="Watson M."/>
            <person name="Adriaenssens E.M."/>
            <person name="Foster-Nyarko E."/>
            <person name="Jarju S."/>
            <person name="Secka A."/>
            <person name="Antonio M."/>
            <person name="Oren A."/>
            <person name="Chaudhuri R.R."/>
            <person name="La Ragione R."/>
            <person name="Hildebrand F."/>
            <person name="Pallen M.J."/>
        </authorList>
    </citation>
    <scope>NUCLEOTIDE SEQUENCE</scope>
    <source>
        <strain evidence="9">USAMLcec4-12693</strain>
    </source>
</reference>
<feature type="domain" description="RNA polymerase sigma-70 region 2" evidence="7">
    <location>
        <begin position="21"/>
        <end position="86"/>
    </location>
</feature>
<keyword evidence="3" id="KW-0731">Sigma factor</keyword>
<feature type="domain" description="RNA polymerase sigma factor 70 region 4 type 2" evidence="8">
    <location>
        <begin position="127"/>
        <end position="179"/>
    </location>
</feature>
<dbReference type="PANTHER" id="PTHR43133">
    <property type="entry name" value="RNA POLYMERASE ECF-TYPE SIGMA FACTO"/>
    <property type="match status" value="1"/>
</dbReference>
<dbReference type="SUPFAM" id="SSF88946">
    <property type="entry name" value="Sigma2 domain of RNA polymerase sigma factors"/>
    <property type="match status" value="1"/>
</dbReference>
<evidence type="ECO:0000259" key="8">
    <source>
        <dbReference type="Pfam" id="PF08281"/>
    </source>
</evidence>
<reference evidence="9" key="2">
    <citation type="submission" date="2021-09" db="EMBL/GenBank/DDBJ databases">
        <authorList>
            <person name="Gilroy R."/>
        </authorList>
    </citation>
    <scope>NUCLEOTIDE SEQUENCE</scope>
    <source>
        <strain evidence="9">USAMLcec4-12693</strain>
    </source>
</reference>
<dbReference type="SUPFAM" id="SSF88659">
    <property type="entry name" value="Sigma3 and sigma4 domains of RNA polymerase sigma factors"/>
    <property type="match status" value="1"/>
</dbReference>
<dbReference type="Gene3D" id="1.10.1740.10">
    <property type="match status" value="1"/>
</dbReference>
<evidence type="ECO:0000313" key="10">
    <source>
        <dbReference type="Proteomes" id="UP000813420"/>
    </source>
</evidence>
<dbReference type="AlphaFoldDB" id="A0A9D3AJF3"/>
<keyword evidence="4" id="KW-0238">DNA-binding</keyword>
<dbReference type="InterPro" id="IPR013324">
    <property type="entry name" value="RNA_pol_sigma_r3/r4-like"/>
</dbReference>
<comment type="caution">
    <text evidence="9">The sequence shown here is derived from an EMBL/GenBank/DDBJ whole genome shotgun (WGS) entry which is preliminary data.</text>
</comment>
<dbReference type="Pfam" id="PF08281">
    <property type="entry name" value="Sigma70_r4_2"/>
    <property type="match status" value="1"/>
</dbReference>
<feature type="compositionally biased region" description="Basic and acidic residues" evidence="6">
    <location>
        <begin position="327"/>
        <end position="346"/>
    </location>
</feature>
<evidence type="ECO:0000259" key="7">
    <source>
        <dbReference type="Pfam" id="PF04542"/>
    </source>
</evidence>
<feature type="region of interest" description="Disordered" evidence="6">
    <location>
        <begin position="325"/>
        <end position="359"/>
    </location>
</feature>
<evidence type="ECO:0000256" key="6">
    <source>
        <dbReference type="SAM" id="MobiDB-lite"/>
    </source>
</evidence>
<dbReference type="GO" id="GO:0006352">
    <property type="term" value="P:DNA-templated transcription initiation"/>
    <property type="evidence" value="ECO:0007669"/>
    <property type="project" value="InterPro"/>
</dbReference>
<sequence>MNYTEAVALAKAGDERGYGFLYETTYKSKYYLALQYVKNEETARDVLQEAYIRAFTKLDMLAEPEAFPGWLGKIVANTAKNVLVKKNPMLFSEMGAEDEGEDFEYRIEDDSIESQPELSYTRQETQELVHQMIDSLSEEQRMCILMFHIEGVPISEIASTLGCSENTVKSRLNYGRKNLKRKAEELQKKGYKLYNVAPLPLFLYLLRTQEGYLMADGSLAAAGKSVVDAVFRSVSQAGPGGAGGTGTVAQDSFGAQAEAGMQPPPGAQQGSGMQRTLGAAQTAVKTGFLHTTIGKVAAVTVGVCLAGGAAFYGVSQILGQQEEPEIVQEKQEPEEAGEQQKQKQEAEETPAEVKDEDYPELIAGNLTKEEVEYVLAYGPQEIPEQGFTEEEIRQILNAVCEASSRSGDIIESYGSDANWHPMYSAADVNRMFASFSDYQFTEENDEDGVEYGVNIDGEVLTFVPATLSYVCETEIISAEYTKETMEIYYNYECRRESGQENVQKKAVLMPNEEGLYQITSIEEVGTPIAGNEGEAGNEETGQSSPGFPVGTYSYVAMAGGTRAELTIEESGRTTIIEIMSASGKTYTHTYQMSVDTSATANGVITYILTPVDGGTERSFTYNENQGSLYDVTNGFSWTKVE</sequence>
<evidence type="ECO:0000256" key="3">
    <source>
        <dbReference type="ARBA" id="ARBA00023082"/>
    </source>
</evidence>
<keyword evidence="2" id="KW-0805">Transcription regulation</keyword>
<accession>A0A9D3AJF3</accession>
<dbReference type="Gene3D" id="1.10.10.10">
    <property type="entry name" value="Winged helix-like DNA-binding domain superfamily/Winged helix DNA-binding domain"/>
    <property type="match status" value="1"/>
</dbReference>
<dbReference type="RefSeq" id="WP_270645331.1">
    <property type="nucleotide sequence ID" value="NZ_DYXE01000077.1"/>
</dbReference>
<dbReference type="InterPro" id="IPR039425">
    <property type="entry name" value="RNA_pol_sigma-70-like"/>
</dbReference>
<dbReference type="InterPro" id="IPR007627">
    <property type="entry name" value="RNA_pol_sigma70_r2"/>
</dbReference>
<evidence type="ECO:0000256" key="4">
    <source>
        <dbReference type="ARBA" id="ARBA00023125"/>
    </source>
</evidence>
<dbReference type="InterPro" id="IPR013325">
    <property type="entry name" value="RNA_pol_sigma_r2"/>
</dbReference>
<keyword evidence="5" id="KW-0804">Transcription</keyword>
<name>A0A9D3AJF3_9FIRM</name>
<dbReference type="InterPro" id="IPR036388">
    <property type="entry name" value="WH-like_DNA-bd_sf"/>
</dbReference>